<name>A0A7U4SVD2_9BURK</name>
<evidence type="ECO:0000259" key="1">
    <source>
        <dbReference type="Pfam" id="PF00557"/>
    </source>
</evidence>
<dbReference type="AlphaFoldDB" id="A0A7U4SVD2"/>
<dbReference type="Gene3D" id="3.90.230.10">
    <property type="entry name" value="Creatinase/methionine aminopeptidase superfamily"/>
    <property type="match status" value="1"/>
</dbReference>
<accession>A0A7U4SVD2</accession>
<gene>
    <name evidence="2" type="ORF">I6G56_25040</name>
</gene>
<dbReference type="Proteomes" id="UP000594943">
    <property type="component" value="Chromosome 2"/>
</dbReference>
<evidence type="ECO:0000313" key="2">
    <source>
        <dbReference type="EMBL" id="QPS47670.1"/>
    </source>
</evidence>
<keyword evidence="2" id="KW-0378">Hydrolase</keyword>
<evidence type="ECO:0000313" key="3">
    <source>
        <dbReference type="Proteomes" id="UP000594943"/>
    </source>
</evidence>
<dbReference type="InterPro" id="IPR000994">
    <property type="entry name" value="Pept_M24"/>
</dbReference>
<dbReference type="InterPro" id="IPR036005">
    <property type="entry name" value="Creatinase/aminopeptidase-like"/>
</dbReference>
<proteinExistence type="predicted"/>
<dbReference type="Pfam" id="PF00557">
    <property type="entry name" value="Peptidase_M24"/>
    <property type="match status" value="1"/>
</dbReference>
<dbReference type="CDD" id="cd01066">
    <property type="entry name" value="APP_MetAP"/>
    <property type="match status" value="1"/>
</dbReference>
<organism evidence="2 3">
    <name type="scientific">Burkholderia humptydooensis</name>
    <dbReference type="NCBI Taxonomy" id="430531"/>
    <lineage>
        <taxon>Bacteria</taxon>
        <taxon>Pseudomonadati</taxon>
        <taxon>Pseudomonadota</taxon>
        <taxon>Betaproteobacteria</taxon>
        <taxon>Burkholderiales</taxon>
        <taxon>Burkholderiaceae</taxon>
        <taxon>Burkholderia</taxon>
        <taxon>pseudomallei group</taxon>
    </lineage>
</organism>
<dbReference type="KEGG" id="bhg:I6G56_25040"/>
<dbReference type="EMBL" id="CP065687">
    <property type="protein sequence ID" value="QPS47670.1"/>
    <property type="molecule type" value="Genomic_DNA"/>
</dbReference>
<accession>A0A7T2U8N1</accession>
<sequence length="296" mass="33596">MAEHPLPEVHIDELDQFRSVQQLAYRCVESVGDMLYPGITEKQAARLMLEWAQDHGVQDWLHKPFAWFGERTAFEGFSGLKHLGGFNLAFFPSNRTLEPDMPVILDVAPVVDGVIADVGYATCLGHNPILEQLQDDLIAHREMIVKLVKERRTLAEVAQEVDALCRRQGVEPRHKAYPFKVLAHRVAKLRKLSKPRFVARFGLNSTRNLLLEQARAGKEQGWSPLWSIDARSDHAPTPGLWAVEPHLGFAGVGAKFEELLVITDDDAYWLDDDLPHVRRWRAREEARKPLAHEQAA</sequence>
<keyword evidence="2" id="KW-0031">Aminopeptidase</keyword>
<reference evidence="2 3" key="1">
    <citation type="submission" date="2020-12" db="EMBL/GenBank/DDBJ databases">
        <title>FDA dAtabase for Regulatory Grade micrObial Sequences (FDA-ARGOS): Supporting development and validation of Infectious Disease Dx tests.</title>
        <authorList>
            <person name="Nelson B."/>
            <person name="Plummer A."/>
            <person name="Tallon L."/>
            <person name="Sadzewicz L."/>
            <person name="Zhao X."/>
            <person name="Boylan J."/>
            <person name="Ott S."/>
            <person name="Bowen H."/>
            <person name="Vavikolanu K."/>
            <person name="Mehta A."/>
            <person name="Aluvathingal J."/>
            <person name="Nadendla S."/>
            <person name="Myers T."/>
            <person name="Yan Y."/>
            <person name="Sichtig H."/>
        </authorList>
    </citation>
    <scope>NUCLEOTIDE SEQUENCE [LARGE SCALE GENOMIC DNA]</scope>
    <source>
        <strain evidence="2 3">FDAARGOS_899</strain>
    </source>
</reference>
<dbReference type="SUPFAM" id="SSF55920">
    <property type="entry name" value="Creatinase/aminopeptidase"/>
    <property type="match status" value="1"/>
</dbReference>
<dbReference type="RefSeq" id="WP_006027726.1">
    <property type="nucleotide sequence ID" value="NZ_CP013382.1"/>
</dbReference>
<dbReference type="GO" id="GO:0004177">
    <property type="term" value="F:aminopeptidase activity"/>
    <property type="evidence" value="ECO:0007669"/>
    <property type="project" value="UniProtKB-KW"/>
</dbReference>
<keyword evidence="2" id="KW-0645">Protease</keyword>
<protein>
    <submittedName>
        <fullName evidence="2">Aminopeptidase P family protein</fullName>
    </submittedName>
</protein>
<feature type="domain" description="Peptidase M24" evidence="1">
    <location>
        <begin position="16"/>
        <end position="263"/>
    </location>
</feature>